<organism evidence="1 2">
    <name type="scientific">Altericroceibacterium endophyticum</name>
    <dbReference type="NCBI Taxonomy" id="1808508"/>
    <lineage>
        <taxon>Bacteria</taxon>
        <taxon>Pseudomonadati</taxon>
        <taxon>Pseudomonadota</taxon>
        <taxon>Alphaproteobacteria</taxon>
        <taxon>Sphingomonadales</taxon>
        <taxon>Erythrobacteraceae</taxon>
        <taxon>Altericroceibacterium</taxon>
    </lineage>
</organism>
<protein>
    <recommendedName>
        <fullName evidence="3">DOMON-like domain-containing protein</fullName>
    </recommendedName>
</protein>
<dbReference type="CDD" id="cd09627">
    <property type="entry name" value="DOMON_murB_like"/>
    <property type="match status" value="1"/>
</dbReference>
<proteinExistence type="predicted"/>
<evidence type="ECO:0000313" key="1">
    <source>
        <dbReference type="EMBL" id="MXO64446.1"/>
    </source>
</evidence>
<dbReference type="RefSeq" id="WP_160734878.1">
    <property type="nucleotide sequence ID" value="NZ_WTYT01000001.1"/>
</dbReference>
<sequence>MKTYHLKAHPAHDPISVSAVKAGFGIHPQGFLMLRYRIENAAQVKLPVGEARGRADGLWQTTCAELFLRYASGSYREFNFSPAGEWSAYDFSGYRSGRSDYDPLEWPEIDCLEADGALIITVILQGQELAGADAAGLSMVIEEEGGVKSYWALAQESAEPDFHNAACFAVPLRAASAS</sequence>
<comment type="caution">
    <text evidence="1">The sequence shown here is derived from an EMBL/GenBank/DDBJ whole genome shotgun (WGS) entry which is preliminary data.</text>
</comment>
<dbReference type="Proteomes" id="UP000438476">
    <property type="component" value="Unassembled WGS sequence"/>
</dbReference>
<name>A0A6I4T0M2_9SPHN</name>
<evidence type="ECO:0000313" key="2">
    <source>
        <dbReference type="Proteomes" id="UP000438476"/>
    </source>
</evidence>
<dbReference type="OrthoDB" id="190583at2"/>
<dbReference type="AlphaFoldDB" id="A0A6I4T0M2"/>
<reference evidence="1 2" key="1">
    <citation type="submission" date="2019-12" db="EMBL/GenBank/DDBJ databases">
        <title>Genomic-based taxomic classification of the family Erythrobacteraceae.</title>
        <authorList>
            <person name="Xu L."/>
        </authorList>
    </citation>
    <scope>NUCLEOTIDE SEQUENCE [LARGE SCALE GENOMIC DNA]</scope>
    <source>
        <strain evidence="1 2">LMG 29518</strain>
    </source>
</reference>
<keyword evidence="2" id="KW-1185">Reference proteome</keyword>
<dbReference type="EMBL" id="WTYT01000001">
    <property type="protein sequence ID" value="MXO64446.1"/>
    <property type="molecule type" value="Genomic_DNA"/>
</dbReference>
<gene>
    <name evidence="1" type="ORF">GRI91_01560</name>
</gene>
<evidence type="ECO:0008006" key="3">
    <source>
        <dbReference type="Google" id="ProtNLM"/>
    </source>
</evidence>
<accession>A0A6I4T0M2</accession>